<feature type="region of interest" description="Disordered" evidence="1">
    <location>
        <begin position="1"/>
        <end position="31"/>
    </location>
</feature>
<keyword evidence="4" id="KW-1185">Reference proteome</keyword>
<feature type="region of interest" description="Disordered" evidence="1">
    <location>
        <begin position="704"/>
        <end position="727"/>
    </location>
</feature>
<dbReference type="STRING" id="98403.A0A151GK54"/>
<feature type="compositionally biased region" description="Polar residues" evidence="1">
    <location>
        <begin position="1"/>
        <end position="21"/>
    </location>
</feature>
<dbReference type="InParanoid" id="A0A151GK54"/>
<dbReference type="RefSeq" id="XP_040656773.1">
    <property type="nucleotide sequence ID" value="XM_040801740.1"/>
</dbReference>
<proteinExistence type="predicted"/>
<feature type="compositionally biased region" description="Basic and acidic residues" evidence="1">
    <location>
        <begin position="657"/>
        <end position="667"/>
    </location>
</feature>
<accession>A0A151GK54</accession>
<organism evidence="3 4">
    <name type="scientific">Drechmeria coniospora</name>
    <name type="common">Nematophagous fungus</name>
    <name type="synonym">Meria coniospora</name>
    <dbReference type="NCBI Taxonomy" id="98403"/>
    <lineage>
        <taxon>Eukaryota</taxon>
        <taxon>Fungi</taxon>
        <taxon>Dikarya</taxon>
        <taxon>Ascomycota</taxon>
        <taxon>Pezizomycotina</taxon>
        <taxon>Sordariomycetes</taxon>
        <taxon>Hypocreomycetidae</taxon>
        <taxon>Hypocreales</taxon>
        <taxon>Ophiocordycipitaceae</taxon>
        <taxon>Drechmeria</taxon>
    </lineage>
</organism>
<evidence type="ECO:0000256" key="1">
    <source>
        <dbReference type="SAM" id="MobiDB-lite"/>
    </source>
</evidence>
<reference evidence="3 4" key="1">
    <citation type="journal article" date="2016" name="Sci. Rep.">
        <title>Insights into Adaptations to a Near-Obligate Nematode Endoparasitic Lifestyle from the Finished Genome of Drechmeria coniospora.</title>
        <authorList>
            <person name="Zhang L."/>
            <person name="Zhou Z."/>
            <person name="Guo Q."/>
            <person name="Fokkens L."/>
            <person name="Miskei M."/>
            <person name="Pocsi I."/>
            <person name="Zhang W."/>
            <person name="Chen M."/>
            <person name="Wang L."/>
            <person name="Sun Y."/>
            <person name="Donzelli B.G."/>
            <person name="Gibson D.M."/>
            <person name="Nelson D.R."/>
            <person name="Luo J.G."/>
            <person name="Rep M."/>
            <person name="Liu H."/>
            <person name="Yang S."/>
            <person name="Wang J."/>
            <person name="Krasnoff S.B."/>
            <person name="Xu Y."/>
            <person name="Molnar I."/>
            <person name="Lin M."/>
        </authorList>
    </citation>
    <scope>NUCLEOTIDE SEQUENCE [LARGE SCALE GENOMIC DNA]</scope>
    <source>
        <strain evidence="3 4">ARSEF 6962</strain>
    </source>
</reference>
<comment type="caution">
    <text evidence="3">The sequence shown here is derived from an EMBL/GenBank/DDBJ whole genome shotgun (WGS) entry which is preliminary data.</text>
</comment>
<dbReference type="Pfam" id="PF14661">
    <property type="entry name" value="HAUS6_N"/>
    <property type="match status" value="1"/>
</dbReference>
<gene>
    <name evidence="3" type="ORF">DCS_04430</name>
</gene>
<dbReference type="Proteomes" id="UP000076580">
    <property type="component" value="Chromosome 02"/>
</dbReference>
<name>A0A151GK54_DRECN</name>
<feature type="compositionally biased region" description="Basic and acidic residues" evidence="1">
    <location>
        <begin position="477"/>
        <end position="490"/>
    </location>
</feature>
<feature type="domain" description="HAUS augmin-like complex subunit 6 N-terminal" evidence="2">
    <location>
        <begin position="42"/>
        <end position="276"/>
    </location>
</feature>
<feature type="region of interest" description="Disordered" evidence="1">
    <location>
        <begin position="446"/>
        <end position="490"/>
    </location>
</feature>
<feature type="compositionally biased region" description="Polar residues" evidence="1">
    <location>
        <begin position="568"/>
        <end position="579"/>
    </location>
</feature>
<dbReference type="AlphaFoldDB" id="A0A151GK54"/>
<evidence type="ECO:0000313" key="3">
    <source>
        <dbReference type="EMBL" id="KYK57421.1"/>
    </source>
</evidence>
<sequence>MDALQQQSTARPLVRTPQSQAAPGRTSPALLGGGTVPPVTSFLRSLRLLDLDLLPDWPGISVDTFAATAANTGVQAQKRRIRCVEWALFRLFTLWDPEMAAGKLKPFFPPLNQIQSLSLRAALLRALEQAKKMGVLGRDAVIRKTMLDECKGERLEEVLANFSMAILRKMTAAHIESGNTCPSVAVGLALENKGLAVDDAQLSLLTMAHKADLRRFIARKEVARARYCHFAEFLAAKEHDLARRDEEICAKEKDGVEKYPGHHGDDMRQTVRNNWHGDERWMNTLLLGHSGLSVGGIQDASFGSIWQRVQQGELDELDDDNGSLLKQLDDRVRLQKERLARWDTFRRKMHQNRAQISPPICTSPERKGSVCIGIKFDAHQHLQIQSPTLPRSTVPGMQMITVADEYKQLMDELTKELAEIRCRKPHTMAFLESRPTWSIDRIKNKSNSESEILDPEDKPEGFSKKLTSRTTTSSRPVIDHLPHPGEAQTEHEFYPSTDATSHRIAQVKGESESEMVDASHHQNLWDACSPPSPSPAPQTSLPWDPIEVQGTRMQAQKPADRMRKSMDSAPSSPTESLKPLQSLSLAQRTRLSMAKISSTFEDTGELEQPPASNPTFGRTDALNFSAKKPSSAVDDGVEPGDDLIARTRRSMVGIEKAKQKAQLERHRSLQKSKVSSRREGNCFPVVHEDSKDVTMLTEQMLREEDMESVFRSRPRVKTSPPASPTKW</sequence>
<dbReference type="EMBL" id="LAYC01000002">
    <property type="protein sequence ID" value="KYK57421.1"/>
    <property type="molecule type" value="Genomic_DNA"/>
</dbReference>
<feature type="region of interest" description="Disordered" evidence="1">
    <location>
        <begin position="523"/>
        <end position="579"/>
    </location>
</feature>
<evidence type="ECO:0000259" key="2">
    <source>
        <dbReference type="Pfam" id="PF14661"/>
    </source>
</evidence>
<feature type="region of interest" description="Disordered" evidence="1">
    <location>
        <begin position="657"/>
        <end position="682"/>
    </location>
</feature>
<evidence type="ECO:0000313" key="4">
    <source>
        <dbReference type="Proteomes" id="UP000076580"/>
    </source>
</evidence>
<dbReference type="GeneID" id="63717073"/>
<dbReference type="OrthoDB" id="5575722at2759"/>
<protein>
    <recommendedName>
        <fullName evidence="2">HAUS augmin-like complex subunit 6 N-terminal domain-containing protein</fullName>
    </recommendedName>
</protein>
<dbReference type="InterPro" id="IPR028163">
    <property type="entry name" value="HAUS_6_N"/>
</dbReference>
<feature type="compositionally biased region" description="Low complexity" evidence="1">
    <location>
        <begin position="464"/>
        <end position="475"/>
    </location>
</feature>